<evidence type="ECO:0000313" key="13">
    <source>
        <dbReference type="Proteomes" id="UP000325372"/>
    </source>
</evidence>
<evidence type="ECO:0000256" key="11">
    <source>
        <dbReference type="RuleBase" id="RU004181"/>
    </source>
</evidence>
<keyword evidence="3 9" id="KW-0645">Protease</keyword>
<evidence type="ECO:0000256" key="4">
    <source>
        <dbReference type="ARBA" id="ARBA00022692"/>
    </source>
</evidence>
<dbReference type="Proteomes" id="UP000325372">
    <property type="component" value="Unassembled WGS sequence"/>
</dbReference>
<keyword evidence="6 9" id="KW-0378">Hydrolase</keyword>
<reference evidence="12 13" key="1">
    <citation type="submission" date="2019-09" db="EMBL/GenBank/DDBJ databases">
        <title>Wenzhouxiangella sp. Genome sequencing and assembly.</title>
        <authorList>
            <person name="Zhang R."/>
        </authorList>
    </citation>
    <scope>NUCLEOTIDE SEQUENCE [LARGE SCALE GENOMIC DNA]</scope>
    <source>
        <strain evidence="12 13">W260</strain>
    </source>
</reference>
<dbReference type="HAMAP" id="MF_00161">
    <property type="entry name" value="LspA"/>
    <property type="match status" value="1"/>
</dbReference>
<feature type="transmembrane region" description="Helical" evidence="9">
    <location>
        <begin position="62"/>
        <end position="80"/>
    </location>
</feature>
<evidence type="ECO:0000256" key="9">
    <source>
        <dbReference type="HAMAP-Rule" id="MF_00161"/>
    </source>
</evidence>
<comment type="caution">
    <text evidence="9">Lacks conserved residue(s) required for the propagation of feature annotation.</text>
</comment>
<feature type="active site" evidence="9">
    <location>
        <position position="115"/>
    </location>
</feature>
<dbReference type="GO" id="GO:0006508">
    <property type="term" value="P:proteolysis"/>
    <property type="evidence" value="ECO:0007669"/>
    <property type="project" value="UniProtKB-KW"/>
</dbReference>
<keyword evidence="7 9" id="KW-1133">Transmembrane helix</keyword>
<comment type="function">
    <text evidence="9 10">This protein specifically catalyzes the removal of signal peptides from prolipoproteins.</text>
</comment>
<dbReference type="GO" id="GO:0005886">
    <property type="term" value="C:plasma membrane"/>
    <property type="evidence" value="ECO:0007669"/>
    <property type="project" value="UniProtKB-SubCell"/>
</dbReference>
<dbReference type="PRINTS" id="PR00781">
    <property type="entry name" value="LIPOSIGPTASE"/>
</dbReference>
<evidence type="ECO:0000256" key="7">
    <source>
        <dbReference type="ARBA" id="ARBA00022989"/>
    </source>
</evidence>
<feature type="active site" evidence="9">
    <location>
        <position position="133"/>
    </location>
</feature>
<evidence type="ECO:0000256" key="3">
    <source>
        <dbReference type="ARBA" id="ARBA00022670"/>
    </source>
</evidence>
<sequence length="153" mass="17034">MFGWLALAAVIVVLDLWTKHIAVQSLDMYRPVEVFSWLNMTLAHNTGAAFSLLANAGGWQRWLFTGLAVVITVVLLVWMLRLQRGEWRLGLALGLVMGGAIGNLVDRVRLGYVVDFIDVHVAGWHWPAFNLADSAITCGIIILLLDAFFSREK</sequence>
<comment type="caution">
    <text evidence="12">The sequence shown here is derived from an EMBL/GenBank/DDBJ whole genome shotgun (WGS) entry which is preliminary data.</text>
</comment>
<keyword evidence="13" id="KW-1185">Reference proteome</keyword>
<comment type="similarity">
    <text evidence="1 9 11">Belongs to the peptidase A8 family.</text>
</comment>
<dbReference type="Pfam" id="PF01252">
    <property type="entry name" value="Peptidase_A8"/>
    <property type="match status" value="1"/>
</dbReference>
<comment type="catalytic activity">
    <reaction evidence="9 10">
        <text>Release of signal peptides from bacterial membrane prolipoproteins. Hydrolyzes -Xaa-Yaa-Zaa-|-(S,diacylglyceryl)Cys-, in which Xaa is hydrophobic (preferably Leu), and Yaa (Ala or Ser) and Zaa (Gly or Ala) have small, neutral side chains.</text>
        <dbReference type="EC" id="3.4.23.36"/>
    </reaction>
</comment>
<evidence type="ECO:0000313" key="12">
    <source>
        <dbReference type="EMBL" id="KAA9132821.1"/>
    </source>
</evidence>
<comment type="subcellular location">
    <subcellularLocation>
        <location evidence="9">Cell membrane</location>
        <topology evidence="9">Multi-pass membrane protein</topology>
    </subcellularLocation>
</comment>
<dbReference type="NCBIfam" id="TIGR00077">
    <property type="entry name" value="lspA"/>
    <property type="match status" value="1"/>
</dbReference>
<keyword evidence="12" id="KW-0449">Lipoprotein</keyword>
<dbReference type="EMBL" id="VYXP01000003">
    <property type="protein sequence ID" value="KAA9132821.1"/>
    <property type="molecule type" value="Genomic_DNA"/>
</dbReference>
<dbReference type="PANTHER" id="PTHR33695:SF1">
    <property type="entry name" value="LIPOPROTEIN SIGNAL PEPTIDASE"/>
    <property type="match status" value="1"/>
</dbReference>
<organism evidence="12 13">
    <name type="scientific">Marinihelvus fidelis</name>
    <dbReference type="NCBI Taxonomy" id="2613842"/>
    <lineage>
        <taxon>Bacteria</taxon>
        <taxon>Pseudomonadati</taxon>
        <taxon>Pseudomonadota</taxon>
        <taxon>Gammaproteobacteria</taxon>
        <taxon>Chromatiales</taxon>
        <taxon>Wenzhouxiangellaceae</taxon>
        <taxon>Marinihelvus</taxon>
    </lineage>
</organism>
<gene>
    <name evidence="9" type="primary">lspA</name>
    <name evidence="12" type="ORF">F3N42_04800</name>
</gene>
<proteinExistence type="inferred from homology"/>
<keyword evidence="4 9" id="KW-0812">Transmembrane</keyword>
<dbReference type="UniPathway" id="UPA00665"/>
<name>A0A5N0TDQ7_9GAMM</name>
<dbReference type="PANTHER" id="PTHR33695">
    <property type="entry name" value="LIPOPROTEIN SIGNAL PEPTIDASE"/>
    <property type="match status" value="1"/>
</dbReference>
<evidence type="ECO:0000256" key="6">
    <source>
        <dbReference type="ARBA" id="ARBA00022801"/>
    </source>
</evidence>
<dbReference type="EC" id="3.4.23.36" evidence="9"/>
<evidence type="ECO:0000256" key="10">
    <source>
        <dbReference type="RuleBase" id="RU000594"/>
    </source>
</evidence>
<dbReference type="GO" id="GO:0004190">
    <property type="term" value="F:aspartic-type endopeptidase activity"/>
    <property type="evidence" value="ECO:0007669"/>
    <property type="project" value="UniProtKB-UniRule"/>
</dbReference>
<evidence type="ECO:0000256" key="5">
    <source>
        <dbReference type="ARBA" id="ARBA00022750"/>
    </source>
</evidence>
<dbReference type="PROSITE" id="PS00855">
    <property type="entry name" value="SPASE_II"/>
    <property type="match status" value="1"/>
</dbReference>
<keyword evidence="5 9" id="KW-0064">Aspartyl protease</keyword>
<dbReference type="InterPro" id="IPR001872">
    <property type="entry name" value="Peptidase_A8"/>
</dbReference>
<feature type="transmembrane region" description="Helical" evidence="9">
    <location>
        <begin position="125"/>
        <end position="149"/>
    </location>
</feature>
<keyword evidence="8 9" id="KW-0472">Membrane</keyword>
<evidence type="ECO:0000256" key="1">
    <source>
        <dbReference type="ARBA" id="ARBA00006139"/>
    </source>
</evidence>
<feature type="transmembrane region" description="Helical" evidence="9">
    <location>
        <begin position="87"/>
        <end position="105"/>
    </location>
</feature>
<accession>A0A5N0TDQ7</accession>
<dbReference type="AlphaFoldDB" id="A0A5N0TDQ7"/>
<protein>
    <recommendedName>
        <fullName evidence="9">Lipoprotein signal peptidase</fullName>
        <ecNumber evidence="9">3.4.23.36</ecNumber>
    </recommendedName>
    <alternativeName>
        <fullName evidence="9">Prolipoprotein signal peptidase</fullName>
    </alternativeName>
    <alternativeName>
        <fullName evidence="9">Signal peptidase II</fullName>
        <shortName evidence="9">SPase II</shortName>
    </alternativeName>
</protein>
<evidence type="ECO:0000256" key="2">
    <source>
        <dbReference type="ARBA" id="ARBA00022475"/>
    </source>
</evidence>
<comment type="pathway">
    <text evidence="9">Protein modification; lipoprotein biosynthesis (signal peptide cleavage).</text>
</comment>
<evidence type="ECO:0000256" key="8">
    <source>
        <dbReference type="ARBA" id="ARBA00023136"/>
    </source>
</evidence>
<keyword evidence="2 9" id="KW-1003">Cell membrane</keyword>